<gene>
    <name evidence="1" type="ORF">SDC9_80857</name>
</gene>
<accession>A0A644Z059</accession>
<dbReference type="EMBL" id="VSSQ01006924">
    <property type="protein sequence ID" value="MPM34275.1"/>
    <property type="molecule type" value="Genomic_DNA"/>
</dbReference>
<dbReference type="PROSITE" id="PS51257">
    <property type="entry name" value="PROKAR_LIPOPROTEIN"/>
    <property type="match status" value="1"/>
</dbReference>
<evidence type="ECO:0000313" key="1">
    <source>
        <dbReference type="EMBL" id="MPM34275.1"/>
    </source>
</evidence>
<protein>
    <recommendedName>
        <fullName evidence="2">DUF3798 domain-containing protein</fullName>
    </recommendedName>
</protein>
<dbReference type="InterPro" id="IPR024258">
    <property type="entry name" value="DUF3798"/>
</dbReference>
<dbReference type="InterPro" id="IPR028082">
    <property type="entry name" value="Peripla_BP_I"/>
</dbReference>
<name>A0A644Z059_9ZZZZ</name>
<dbReference type="AlphaFoldDB" id="A0A644Z059"/>
<evidence type="ECO:0008006" key="2">
    <source>
        <dbReference type="Google" id="ProtNLM"/>
    </source>
</evidence>
<organism evidence="1">
    <name type="scientific">bioreactor metagenome</name>
    <dbReference type="NCBI Taxonomy" id="1076179"/>
    <lineage>
        <taxon>unclassified sequences</taxon>
        <taxon>metagenomes</taxon>
        <taxon>ecological metagenomes</taxon>
    </lineage>
</organism>
<sequence>MLKKVLAGVLTGLMVLGMVGCGPKSPVEGGGTAKNDKYKIGIITGTVSQGEEEYRAAEKMKQKYGDKIVLQTYPDSFMKEQETTIANTLTLASDPEVKAIIFVQAVPGASAAIDKVKEKRPDMLFVAGVPGEDPAMIAGKADVILQADELGMGKTVIQQAKKQGAKTFVHYSFPRHMSYELLAQRRDFFKKTCEELGLKFVDATAPDPTGDAGVPGAQQFILEDVPRKVQEFGKDTAFFSTNCSMQEPLIKSVLAQGAIFPQQCCPSPYHAYPGALGIQIPDDKKGDVQFIVKEIEKKIAEKGGKGKFSTWPVPVNMLFVEAGTEYAMQVLEGKTKSKNDKAKLEEVIQKVLGSKINITPLKDEKANKTYDNYYLLLSDYINF</sequence>
<dbReference type="Pfam" id="PF12683">
    <property type="entry name" value="DUF3798"/>
    <property type="match status" value="1"/>
</dbReference>
<comment type="caution">
    <text evidence="1">The sequence shown here is derived from an EMBL/GenBank/DDBJ whole genome shotgun (WGS) entry which is preliminary data.</text>
</comment>
<proteinExistence type="predicted"/>
<reference evidence="1" key="1">
    <citation type="submission" date="2019-08" db="EMBL/GenBank/DDBJ databases">
        <authorList>
            <person name="Kucharzyk K."/>
            <person name="Murdoch R.W."/>
            <person name="Higgins S."/>
            <person name="Loffler F."/>
        </authorList>
    </citation>
    <scope>NUCLEOTIDE SEQUENCE</scope>
</reference>
<dbReference type="SUPFAM" id="SSF53822">
    <property type="entry name" value="Periplasmic binding protein-like I"/>
    <property type="match status" value="1"/>
</dbReference>
<dbReference type="Gene3D" id="3.40.50.11390">
    <property type="match status" value="1"/>
</dbReference>